<protein>
    <recommendedName>
        <fullName evidence="4">DUF4831 family protein</fullName>
    </recommendedName>
</protein>
<feature type="signal peptide" evidence="1">
    <location>
        <begin position="1"/>
        <end position="19"/>
    </location>
</feature>
<name>A0ABT4PH82_9BACT</name>
<keyword evidence="3" id="KW-1185">Reference proteome</keyword>
<feature type="chain" id="PRO_5047372792" description="DUF4831 family protein" evidence="1">
    <location>
        <begin position="20"/>
        <end position="400"/>
    </location>
</feature>
<gene>
    <name evidence="2" type="ORF">O6P32_06655</name>
</gene>
<evidence type="ECO:0000313" key="3">
    <source>
        <dbReference type="Proteomes" id="UP001141933"/>
    </source>
</evidence>
<accession>A0ABT4PH82</accession>
<dbReference type="RefSeq" id="WP_269877586.1">
    <property type="nucleotide sequence ID" value="NZ_JAPZVM010000004.1"/>
</dbReference>
<organism evidence="2 3">
    <name type="scientific">Phocaeicola acetigenes</name>
    <dbReference type="NCBI Taxonomy" id="3016083"/>
    <lineage>
        <taxon>Bacteria</taxon>
        <taxon>Pseudomonadati</taxon>
        <taxon>Bacteroidota</taxon>
        <taxon>Bacteroidia</taxon>
        <taxon>Bacteroidales</taxon>
        <taxon>Bacteroidaceae</taxon>
        <taxon>Phocaeicola</taxon>
    </lineage>
</organism>
<evidence type="ECO:0000256" key="1">
    <source>
        <dbReference type="SAM" id="SignalP"/>
    </source>
</evidence>
<evidence type="ECO:0000313" key="2">
    <source>
        <dbReference type="EMBL" id="MCZ8372389.1"/>
    </source>
</evidence>
<sequence>MKKIVLLAMLAWGSMVSYAQTDSLTMEYRRSSLYSLLINHDDQKFAKEISDVFLQIPTPDKYNNHNLSVRVVSMSTKLKDTEVVNDFIEKNQIASRLVSRWFNRDPFTGVCDVELVKKRGLYDANEFDRELAARSKRGVAMLEDAGEELIGNTFLVVNDIRYIDREETGKAIGMGLRALGMLADAYMGTDNFTDIGNSMGDMMETLKGFKVNVNTHLFQLVWDEETSMAFYTKYYTSTPDKAKKIAFDENRGKFRLKYIGSQKSSGKNVSFIGVNLDEPEQMIRKACQRAIDENIASLQKNFEAFKVKTPLVSVEPLCADIGMKEGINEDSRFEVLEVVMKDNKIEYKKVGEIKPVPGMIRDNRYMASEEGAAGSELKYTTFKKISGHDFYPGMLIRELK</sequence>
<proteinExistence type="predicted"/>
<evidence type="ECO:0008006" key="4">
    <source>
        <dbReference type="Google" id="ProtNLM"/>
    </source>
</evidence>
<dbReference type="EMBL" id="JAPZVM010000004">
    <property type="protein sequence ID" value="MCZ8372389.1"/>
    <property type="molecule type" value="Genomic_DNA"/>
</dbReference>
<comment type="caution">
    <text evidence="2">The sequence shown here is derived from an EMBL/GenBank/DDBJ whole genome shotgun (WGS) entry which is preliminary data.</text>
</comment>
<dbReference type="Proteomes" id="UP001141933">
    <property type="component" value="Unassembled WGS sequence"/>
</dbReference>
<keyword evidence="1" id="KW-0732">Signal</keyword>
<reference evidence="2" key="1">
    <citation type="submission" date="2022-12" db="EMBL/GenBank/DDBJ databases">
        <title>Phocaeicola acetigenes sp. nov., isolated feces from a healthy human.</title>
        <authorList>
            <person name="Do H."/>
            <person name="Ha Y.B."/>
            <person name="Kim J.-S."/>
            <person name="Suh M.K."/>
            <person name="Kim H.S."/>
            <person name="Lee J.-S."/>
        </authorList>
    </citation>
    <scope>NUCLEOTIDE SEQUENCE</scope>
    <source>
        <strain evidence="2">KGMB11183</strain>
    </source>
</reference>